<comment type="caution">
    <text evidence="3">The sequence shown here is derived from an EMBL/GenBank/DDBJ whole genome shotgun (WGS) entry which is preliminary data.</text>
</comment>
<dbReference type="EMBL" id="WKJK01000014">
    <property type="protein sequence ID" value="MRW93001.1"/>
    <property type="molecule type" value="Genomic_DNA"/>
</dbReference>
<keyword evidence="4" id="KW-1185">Reference proteome</keyword>
<keyword evidence="2" id="KW-0732">Signal</keyword>
<gene>
    <name evidence="3" type="ORF">GJ699_23665</name>
</gene>
<feature type="chain" id="PRO_5026261377" evidence="2">
    <location>
        <begin position="26"/>
        <end position="147"/>
    </location>
</feature>
<evidence type="ECO:0000313" key="4">
    <source>
        <dbReference type="Proteomes" id="UP000433309"/>
    </source>
</evidence>
<feature type="signal peptide" evidence="2">
    <location>
        <begin position="1"/>
        <end position="25"/>
    </location>
</feature>
<dbReference type="RefSeq" id="WP_154380971.1">
    <property type="nucleotide sequence ID" value="NZ_WKJK01000014.1"/>
</dbReference>
<evidence type="ECO:0000256" key="2">
    <source>
        <dbReference type="SAM" id="SignalP"/>
    </source>
</evidence>
<dbReference type="Proteomes" id="UP000433309">
    <property type="component" value="Unassembled WGS sequence"/>
</dbReference>
<name>A0A6I2L4B4_9BURK</name>
<dbReference type="AlphaFoldDB" id="A0A6I2L4B4"/>
<feature type="region of interest" description="Disordered" evidence="1">
    <location>
        <begin position="78"/>
        <end position="104"/>
    </location>
</feature>
<sequence>MHIIKPAALTAVLLIGLLVCADAWADNPEQMSAEAYAKLPVCKLNSDGTSLQVQPCRTAPAQSPMPRRPVPQIIERQPQTRVSPQPAMPVPPTPPATPSLARPPVPITSCDAGGCNGANGVRYNNTGNGVAGPNGKVCTRAGATVQC</sequence>
<protein>
    <submittedName>
        <fullName evidence="3">Uncharacterized protein</fullName>
    </submittedName>
</protein>
<organism evidence="3 4">
    <name type="scientific">Duganella guangzhouensis</name>
    <dbReference type="NCBI Taxonomy" id="2666084"/>
    <lineage>
        <taxon>Bacteria</taxon>
        <taxon>Pseudomonadati</taxon>
        <taxon>Pseudomonadota</taxon>
        <taxon>Betaproteobacteria</taxon>
        <taxon>Burkholderiales</taxon>
        <taxon>Oxalobacteraceae</taxon>
        <taxon>Telluria group</taxon>
        <taxon>Duganella</taxon>
    </lineage>
</organism>
<evidence type="ECO:0000313" key="3">
    <source>
        <dbReference type="EMBL" id="MRW93001.1"/>
    </source>
</evidence>
<evidence type="ECO:0000256" key="1">
    <source>
        <dbReference type="SAM" id="MobiDB-lite"/>
    </source>
</evidence>
<accession>A0A6I2L4B4</accession>
<proteinExistence type="predicted"/>
<feature type="compositionally biased region" description="Pro residues" evidence="1">
    <location>
        <begin position="86"/>
        <end position="104"/>
    </location>
</feature>
<reference evidence="3 4" key="1">
    <citation type="submission" date="2019-11" db="EMBL/GenBank/DDBJ databases">
        <title>Novel species isolated from a subtropical stream in China.</title>
        <authorList>
            <person name="Lu H."/>
        </authorList>
    </citation>
    <scope>NUCLEOTIDE SEQUENCE [LARGE SCALE GENOMIC DNA]</scope>
    <source>
        <strain evidence="3 4">FT80W</strain>
    </source>
</reference>